<dbReference type="InterPro" id="IPR042183">
    <property type="entry name" value="MmgE/PrpD_sf_1"/>
</dbReference>
<sequence length="446" mass="48071">MPDSFADAYDFASRLTPADIPPEVMHQARRCLVDLVGVWAAGANTPSARIASNHAAKRYGTSEDAVPMLFDGRPVSPPGFAFAGAIAIDSIDGHDGHQSCKGHAGAALLPALLAELGTSLGIRLDDFLTHLVVGYEIALRAGLSLHATVADYHSSGAWNALGCAAMVARIRGFSRDQFRHAIGIAEYYGPRAQMMRAIDHPTMVKDSSGWGAMVGVSAADLAEDGFTGAPAITCEAHEVAHLWSDLGQRWRMLEMNFKAYPVCRWSQPPIEAIRTLRQQHAFAAEDIETLEVCTFHEATRLATTRPTDGDEAQYSLPVSVALFFIHGDVLPGHLDPKIINRPEVLALADLITFSERADYNAAFPEERYAHVSLSLKDGRVLKSSPHVAAGNYDNPLSDAALVAKFRKYAAGVIPDTVQKRIAAIVLDPAADTTLQALLCGLLREAQ</sequence>
<dbReference type="InterPro" id="IPR045336">
    <property type="entry name" value="MmgE_PrpD_N"/>
</dbReference>
<dbReference type="Gene3D" id="3.30.1330.120">
    <property type="entry name" value="2-methylcitrate dehydratase PrpD"/>
    <property type="match status" value="1"/>
</dbReference>
<dbReference type="InterPro" id="IPR045337">
    <property type="entry name" value="MmgE_PrpD_C"/>
</dbReference>
<gene>
    <name evidence="4" type="ORF">SAMN04488239_12221</name>
</gene>
<comment type="similarity">
    <text evidence="1">Belongs to the PrpD family.</text>
</comment>
<evidence type="ECO:0000259" key="2">
    <source>
        <dbReference type="Pfam" id="PF03972"/>
    </source>
</evidence>
<dbReference type="Pfam" id="PF03972">
    <property type="entry name" value="MmgE_PrpD_N"/>
    <property type="match status" value="1"/>
</dbReference>
<feature type="domain" description="MmgE/PrpD N-terminal" evidence="2">
    <location>
        <begin position="10"/>
        <end position="233"/>
    </location>
</feature>
<dbReference type="Pfam" id="PF19305">
    <property type="entry name" value="MmgE_PrpD_C"/>
    <property type="match status" value="1"/>
</dbReference>
<evidence type="ECO:0000256" key="1">
    <source>
        <dbReference type="ARBA" id="ARBA00006174"/>
    </source>
</evidence>
<keyword evidence="5" id="KW-1185">Reference proteome</keyword>
<dbReference type="GO" id="GO:0016829">
    <property type="term" value="F:lyase activity"/>
    <property type="evidence" value="ECO:0007669"/>
    <property type="project" value="InterPro"/>
</dbReference>
<dbReference type="InterPro" id="IPR005656">
    <property type="entry name" value="MmgE_PrpD"/>
</dbReference>
<dbReference type="RefSeq" id="WP_176828168.1">
    <property type="nucleotide sequence ID" value="NZ_FMZV01000022.1"/>
</dbReference>
<dbReference type="Proteomes" id="UP000199628">
    <property type="component" value="Unassembled WGS sequence"/>
</dbReference>
<dbReference type="AlphaFoldDB" id="A0A1G7DRH3"/>
<dbReference type="Gene3D" id="1.10.4100.10">
    <property type="entry name" value="2-methylcitrate dehydratase PrpD"/>
    <property type="match status" value="1"/>
</dbReference>
<evidence type="ECO:0000313" key="5">
    <source>
        <dbReference type="Proteomes" id="UP000199628"/>
    </source>
</evidence>
<evidence type="ECO:0000313" key="4">
    <source>
        <dbReference type="EMBL" id="SDE54081.1"/>
    </source>
</evidence>
<dbReference type="SUPFAM" id="SSF103378">
    <property type="entry name" value="2-methylcitrate dehydratase PrpD"/>
    <property type="match status" value="1"/>
</dbReference>
<dbReference type="PANTHER" id="PTHR16943">
    <property type="entry name" value="2-METHYLCITRATE DEHYDRATASE-RELATED"/>
    <property type="match status" value="1"/>
</dbReference>
<dbReference type="InterPro" id="IPR042188">
    <property type="entry name" value="MmgE/PrpD_sf_2"/>
</dbReference>
<reference evidence="5" key="1">
    <citation type="submission" date="2016-10" db="EMBL/GenBank/DDBJ databases">
        <authorList>
            <person name="Varghese N."/>
            <person name="Submissions S."/>
        </authorList>
    </citation>
    <scope>NUCLEOTIDE SEQUENCE [LARGE SCALE GENOMIC DNA]</scope>
    <source>
        <strain evidence="5">CGMCC 1.9108</strain>
    </source>
</reference>
<evidence type="ECO:0000259" key="3">
    <source>
        <dbReference type="Pfam" id="PF19305"/>
    </source>
</evidence>
<feature type="domain" description="MmgE/PrpD C-terminal" evidence="3">
    <location>
        <begin position="260"/>
        <end position="425"/>
    </location>
</feature>
<name>A0A1G7DRH3_9RHOB</name>
<dbReference type="InterPro" id="IPR036148">
    <property type="entry name" value="MmgE/PrpD_sf"/>
</dbReference>
<organism evidence="4 5">
    <name type="scientific">Ruegeria marina</name>
    <dbReference type="NCBI Taxonomy" id="639004"/>
    <lineage>
        <taxon>Bacteria</taxon>
        <taxon>Pseudomonadati</taxon>
        <taxon>Pseudomonadota</taxon>
        <taxon>Alphaproteobacteria</taxon>
        <taxon>Rhodobacterales</taxon>
        <taxon>Roseobacteraceae</taxon>
        <taxon>Ruegeria</taxon>
    </lineage>
</organism>
<dbReference type="PANTHER" id="PTHR16943:SF8">
    <property type="entry name" value="2-METHYLCITRATE DEHYDRATASE"/>
    <property type="match status" value="1"/>
</dbReference>
<accession>A0A1G7DRH3</accession>
<protein>
    <submittedName>
        <fullName evidence="4">2-methylcitrate dehydratase PrpD</fullName>
    </submittedName>
</protein>
<proteinExistence type="inferred from homology"/>
<dbReference type="EMBL" id="FMZV01000022">
    <property type="protein sequence ID" value="SDE54081.1"/>
    <property type="molecule type" value="Genomic_DNA"/>
</dbReference>
<dbReference type="STRING" id="639004.SAMN04488239_12221"/>